<organism evidence="4 5">
    <name type="scientific">Streptomyces ruber</name>
    <dbReference type="NCBI Taxonomy" id="83378"/>
    <lineage>
        <taxon>Bacteria</taxon>
        <taxon>Bacillati</taxon>
        <taxon>Actinomycetota</taxon>
        <taxon>Actinomycetes</taxon>
        <taxon>Kitasatosporales</taxon>
        <taxon>Streptomycetaceae</taxon>
        <taxon>Streptomyces</taxon>
    </lineage>
</organism>
<comment type="caution">
    <text evidence="4">The sequence shown here is derived from an EMBL/GenBank/DDBJ whole genome shotgun (WGS) entry which is preliminary data.</text>
</comment>
<dbReference type="SUPFAM" id="SSF52540">
    <property type="entry name" value="P-loop containing nucleoside triphosphate hydrolases"/>
    <property type="match status" value="1"/>
</dbReference>
<feature type="region of interest" description="Disordered" evidence="2">
    <location>
        <begin position="503"/>
        <end position="524"/>
    </location>
</feature>
<evidence type="ECO:0000313" key="5">
    <source>
        <dbReference type="Proteomes" id="UP000620156"/>
    </source>
</evidence>
<dbReference type="GO" id="GO:0006355">
    <property type="term" value="P:regulation of DNA-templated transcription"/>
    <property type="evidence" value="ECO:0007669"/>
    <property type="project" value="InterPro"/>
</dbReference>
<dbReference type="Gene3D" id="1.10.10.10">
    <property type="entry name" value="Winged helix-like DNA-binding domain superfamily/Winged helix DNA-binding domain"/>
    <property type="match status" value="1"/>
</dbReference>
<dbReference type="Pfam" id="PF00196">
    <property type="entry name" value="GerE"/>
    <property type="match status" value="1"/>
</dbReference>
<dbReference type="Proteomes" id="UP000620156">
    <property type="component" value="Unassembled WGS sequence"/>
</dbReference>
<reference evidence="4" key="2">
    <citation type="submission" date="2020-09" db="EMBL/GenBank/DDBJ databases">
        <authorList>
            <person name="Sun Q."/>
            <person name="Ohkuma M."/>
        </authorList>
    </citation>
    <scope>NUCLEOTIDE SEQUENCE</scope>
    <source>
        <strain evidence="4">JCM 3131</strain>
    </source>
</reference>
<keyword evidence="5" id="KW-1185">Reference proteome</keyword>
<dbReference type="EMBL" id="BMQK01000003">
    <property type="protein sequence ID" value="GGQ50761.1"/>
    <property type="molecule type" value="Genomic_DNA"/>
</dbReference>
<dbReference type="PROSITE" id="PS50043">
    <property type="entry name" value="HTH_LUXR_2"/>
    <property type="match status" value="1"/>
</dbReference>
<accession>A0A918BAB7</accession>
<name>A0A918BAB7_9ACTN</name>
<reference evidence="4" key="1">
    <citation type="journal article" date="2014" name="Int. J. Syst. Evol. Microbiol.">
        <title>Complete genome sequence of Corynebacterium casei LMG S-19264T (=DSM 44701T), isolated from a smear-ripened cheese.</title>
        <authorList>
            <consortium name="US DOE Joint Genome Institute (JGI-PGF)"/>
            <person name="Walter F."/>
            <person name="Albersmeier A."/>
            <person name="Kalinowski J."/>
            <person name="Ruckert C."/>
        </authorList>
    </citation>
    <scope>NUCLEOTIDE SEQUENCE</scope>
    <source>
        <strain evidence="4">JCM 3131</strain>
    </source>
</reference>
<evidence type="ECO:0000256" key="2">
    <source>
        <dbReference type="SAM" id="MobiDB-lite"/>
    </source>
</evidence>
<dbReference type="InterPro" id="IPR027417">
    <property type="entry name" value="P-loop_NTPase"/>
</dbReference>
<dbReference type="SMART" id="SM00421">
    <property type="entry name" value="HTH_LUXR"/>
    <property type="match status" value="1"/>
</dbReference>
<protein>
    <submittedName>
        <fullName evidence="4">Helix-turn-helix transcriptional regulator</fullName>
    </submittedName>
</protein>
<feature type="domain" description="HTH luxR-type" evidence="3">
    <location>
        <begin position="869"/>
        <end position="934"/>
    </location>
</feature>
<dbReference type="InterPro" id="IPR016032">
    <property type="entry name" value="Sig_transdc_resp-reg_C-effctor"/>
</dbReference>
<proteinExistence type="predicted"/>
<dbReference type="CDD" id="cd06170">
    <property type="entry name" value="LuxR_C_like"/>
    <property type="match status" value="1"/>
</dbReference>
<evidence type="ECO:0000259" key="3">
    <source>
        <dbReference type="PROSITE" id="PS50043"/>
    </source>
</evidence>
<sequence length="940" mass="98509">MTSHARMSDPVRLHGRDAELRATAAVTAAPGTEDAVLVVTGGPGAGRTALLAHAARAFRAGPVLRVRGVRGGTRLPYDGVRAVRSAVDALRPGAPVDVPAEPDAGVLLDLLRETAAGAPLLLCVDDVHLWDDASRAALGLAARRLRAAGPVCLLVTVAEHRAADPHLAGLPVLPLRPLPDAEAGALLDELTGGRTAAPVRAELLHAAEGNPALLHALVRRLSAAELSGQRALPWPLVDAETVRGLVDGGPDGPTAAHPDLLLVVAAAQQADPDGDGVRADPVLDALTRVAPPGEPAVRQVPGVLVPAGDRLRFTGTLLRRAVYLGARPDRRRAAHDALARTAEQYGDRLAELTHRALSVAGPSPLLADGLAAAADDPRVTASHRRRAAALARAAELTTDAAARAERWIAAAGHALLAGRPVTARRLLAEACADAAPDEVRGRATLLHGLLELSDGHVLDAHESLLWARSLLSARCPAQAREARIAAATAAWAAGDMTACRTALTPEPEPAADPDSTPGGDAEGATVAPLTVVSGGGEHLTEDYRLGMLALLEQRYEQAVPPLRRVVERAAGTGEPETLLRSASAALLLGDVSTGCRAGARALAAARARGPVTLVSRALEYLAYAELRAGRHARARAHAEEGLRAAHHCGQRNSAAHHHAVLALAASIEDEAALVAEQAEAALDTARRHGLTQAATLAEWALGRADLGRGRPAEAAARLGPLVRAGTRHGHFAVRMLAMPCHVEAAVLAGRPDEAGPVVEEFALWARFGADPQAPAQLARCRALLAPQDRADALYLRALTLHRAVGGDFEEARTQLLYAKWLRRRRRLREARDQLTEALVAFERCGAGAWAAQARGELRATGAAPAGESPGALSTRLTPQQQRVARHVAEGATNREVARILSVSTRTVDHHLRNVFAALGVRSRVELARMVEQSERPGAPR</sequence>
<evidence type="ECO:0000256" key="1">
    <source>
        <dbReference type="ARBA" id="ARBA00023125"/>
    </source>
</evidence>
<dbReference type="SUPFAM" id="SSF46894">
    <property type="entry name" value="C-terminal effector domain of the bipartite response regulators"/>
    <property type="match status" value="1"/>
</dbReference>
<dbReference type="SUPFAM" id="SSF48452">
    <property type="entry name" value="TPR-like"/>
    <property type="match status" value="1"/>
</dbReference>
<dbReference type="InterPro" id="IPR039420">
    <property type="entry name" value="WalR-like"/>
</dbReference>
<dbReference type="PANTHER" id="PTHR43214:SF42">
    <property type="entry name" value="TRANSCRIPTIONAL REGULATORY PROTEIN DESR"/>
    <property type="match status" value="1"/>
</dbReference>
<keyword evidence="1" id="KW-0238">DNA-binding</keyword>
<dbReference type="InterPro" id="IPR000792">
    <property type="entry name" value="Tscrpt_reg_LuxR_C"/>
</dbReference>
<dbReference type="PRINTS" id="PR00038">
    <property type="entry name" value="HTHLUXR"/>
</dbReference>
<dbReference type="InterPro" id="IPR036388">
    <property type="entry name" value="WH-like_DNA-bd_sf"/>
</dbReference>
<evidence type="ECO:0000313" key="4">
    <source>
        <dbReference type="EMBL" id="GGQ50761.1"/>
    </source>
</evidence>
<dbReference type="RefSeq" id="WP_308429789.1">
    <property type="nucleotide sequence ID" value="NZ_BMQK01000003.1"/>
</dbReference>
<dbReference type="AlphaFoldDB" id="A0A918BAB7"/>
<dbReference type="PANTHER" id="PTHR43214">
    <property type="entry name" value="TWO-COMPONENT RESPONSE REGULATOR"/>
    <property type="match status" value="1"/>
</dbReference>
<gene>
    <name evidence="4" type="ORF">GCM10010145_19810</name>
</gene>
<dbReference type="InterPro" id="IPR011990">
    <property type="entry name" value="TPR-like_helical_dom_sf"/>
</dbReference>
<dbReference type="GO" id="GO:0003677">
    <property type="term" value="F:DNA binding"/>
    <property type="evidence" value="ECO:0007669"/>
    <property type="project" value="UniProtKB-KW"/>
</dbReference>